<name>A0A086T9X5_HAPC1</name>
<dbReference type="HOGENOM" id="CLU_186261_0_0_1"/>
<dbReference type="Proteomes" id="UP000029964">
    <property type="component" value="Unassembled WGS sequence"/>
</dbReference>
<organism evidence="2 3">
    <name type="scientific">Hapsidospora chrysogenum (strain ATCC 11550 / CBS 779.69 / DSM 880 / IAM 14645 / JCM 23072 / IMI 49137)</name>
    <name type="common">Acremonium chrysogenum</name>
    <dbReference type="NCBI Taxonomy" id="857340"/>
    <lineage>
        <taxon>Eukaryota</taxon>
        <taxon>Fungi</taxon>
        <taxon>Dikarya</taxon>
        <taxon>Ascomycota</taxon>
        <taxon>Pezizomycotina</taxon>
        <taxon>Sordariomycetes</taxon>
        <taxon>Hypocreomycetidae</taxon>
        <taxon>Hypocreales</taxon>
        <taxon>Bionectriaceae</taxon>
        <taxon>Hapsidospora</taxon>
    </lineage>
</organism>
<keyword evidence="3" id="KW-1185">Reference proteome</keyword>
<feature type="chain" id="PRO_5001815506" evidence="1">
    <location>
        <begin position="18"/>
        <end position="84"/>
    </location>
</feature>
<feature type="signal peptide" evidence="1">
    <location>
        <begin position="1"/>
        <end position="17"/>
    </location>
</feature>
<sequence length="84" mass="9077">MKFFSIIVASLAAVAAASPRSPPKRCTPGTYSCTTNPDTGGPGWRVCNTSRKWVFAGDCPPDTVCKFYPPSKSPYCVPPDFEFP</sequence>
<reference evidence="3" key="1">
    <citation type="journal article" date="2014" name="Genome Announc.">
        <title>Genome sequence and annotation of Acremonium chrysogenum, producer of the beta-lactam antibiotic cephalosporin C.</title>
        <authorList>
            <person name="Terfehr D."/>
            <person name="Dahlmann T.A."/>
            <person name="Specht T."/>
            <person name="Zadra I."/>
            <person name="Kuernsteiner H."/>
            <person name="Kueck U."/>
        </authorList>
    </citation>
    <scope>NUCLEOTIDE SEQUENCE [LARGE SCALE GENOMIC DNA]</scope>
    <source>
        <strain evidence="3">ATCC 11550 / CBS 779.69 / DSM 880 / IAM 14645 / JCM 23072 / IMI 49137</strain>
    </source>
</reference>
<dbReference type="AlphaFoldDB" id="A0A086T9X5"/>
<evidence type="ECO:0000313" key="2">
    <source>
        <dbReference type="EMBL" id="KFH46157.1"/>
    </source>
</evidence>
<accession>A0A086T9X5</accession>
<proteinExistence type="predicted"/>
<dbReference type="EMBL" id="JPKY01000022">
    <property type="protein sequence ID" value="KFH46157.1"/>
    <property type="molecule type" value="Genomic_DNA"/>
</dbReference>
<protein>
    <submittedName>
        <fullName evidence="2">Uncharacterized protein</fullName>
    </submittedName>
</protein>
<evidence type="ECO:0000313" key="3">
    <source>
        <dbReference type="Proteomes" id="UP000029964"/>
    </source>
</evidence>
<dbReference type="OrthoDB" id="4611802at2759"/>
<gene>
    <name evidence="2" type="ORF">ACRE_030120</name>
</gene>
<keyword evidence="1" id="KW-0732">Signal</keyword>
<comment type="caution">
    <text evidence="2">The sequence shown here is derived from an EMBL/GenBank/DDBJ whole genome shotgun (WGS) entry which is preliminary data.</text>
</comment>
<evidence type="ECO:0000256" key="1">
    <source>
        <dbReference type="SAM" id="SignalP"/>
    </source>
</evidence>